<comment type="caution">
    <text evidence="6">The sequence shown here is derived from an EMBL/GenBank/DDBJ whole genome shotgun (WGS) entry which is preliminary data.</text>
</comment>
<reference evidence="7" key="1">
    <citation type="journal article" date="2019" name="Int. J. Syst. Evol. Microbiol.">
        <title>The Global Catalogue of Microorganisms (GCM) 10K type strain sequencing project: providing services to taxonomists for standard genome sequencing and annotation.</title>
        <authorList>
            <consortium name="The Broad Institute Genomics Platform"/>
            <consortium name="The Broad Institute Genome Sequencing Center for Infectious Disease"/>
            <person name="Wu L."/>
            <person name="Ma J."/>
        </authorList>
    </citation>
    <scope>NUCLEOTIDE SEQUENCE [LARGE SCALE GENOMIC DNA]</scope>
    <source>
        <strain evidence="7">CGMCC 4.7682</strain>
    </source>
</reference>
<keyword evidence="3" id="KW-0408">Iron</keyword>
<evidence type="ECO:0000313" key="7">
    <source>
        <dbReference type="Proteomes" id="UP001595764"/>
    </source>
</evidence>
<dbReference type="EMBL" id="JBHRWI010000015">
    <property type="protein sequence ID" value="MFC3510603.1"/>
    <property type="molecule type" value="Genomic_DNA"/>
</dbReference>
<evidence type="ECO:0000256" key="3">
    <source>
        <dbReference type="RuleBase" id="RU003682"/>
    </source>
</evidence>
<dbReference type="RefSeq" id="WP_377868659.1">
    <property type="nucleotide sequence ID" value="NZ_JBHMAY010000007.1"/>
</dbReference>
<dbReference type="Proteomes" id="UP001595764">
    <property type="component" value="Unassembled WGS sequence"/>
</dbReference>
<dbReference type="InterPro" id="IPR005123">
    <property type="entry name" value="Oxoglu/Fe-dep_dioxygenase_dom"/>
</dbReference>
<gene>
    <name evidence="6" type="ORF">ACFORO_10555</name>
</gene>
<dbReference type="InterPro" id="IPR044861">
    <property type="entry name" value="IPNS-like_FE2OG_OXY"/>
</dbReference>
<evidence type="ECO:0000256" key="2">
    <source>
        <dbReference type="ARBA" id="ARBA00023194"/>
    </source>
</evidence>
<keyword evidence="2" id="KW-0045">Antibiotic biosynthesis</keyword>
<proteinExistence type="inferred from homology"/>
<keyword evidence="7" id="KW-1185">Reference proteome</keyword>
<feature type="region of interest" description="Disordered" evidence="4">
    <location>
        <begin position="66"/>
        <end position="87"/>
    </location>
</feature>
<sequence>MTRGDWAMTTSVVPLLDLHDAPARFREQLLAGASWGAAELAGAEQCRELARRTELAASEFFAGDESEKAASVSPSGHRNRGWTSAADDDGRPVYDRLSIARFDDAAAASAGGVPAEYTGLYEHPNVWPSPELKALTERFRDSVVRTCEQLLARISEALGVKPDDLFAGAPDNTNITLTEYHPRTGLPAGDGNPLSFPEHKDRSLLSLLSESGEPGRLQIESLTGEWLTCRPDPARFVVLFGLTAEKRTGGLLRAGNHRVLPPRTGRRRSTSNFYFPHLATPTGSLFGEVAAERETVGQVLLAARGRSL</sequence>
<evidence type="ECO:0000259" key="5">
    <source>
        <dbReference type="PROSITE" id="PS51471"/>
    </source>
</evidence>
<dbReference type="Gene3D" id="2.60.120.330">
    <property type="entry name" value="B-lactam Antibiotic, Isopenicillin N Synthase, Chain"/>
    <property type="match status" value="1"/>
</dbReference>
<dbReference type="InterPro" id="IPR050231">
    <property type="entry name" value="Iron_ascorbate_oxido_reductase"/>
</dbReference>
<protein>
    <submittedName>
        <fullName evidence="6">2OG-Fe(II) oxygenase family protein</fullName>
    </submittedName>
</protein>
<accession>A0ABV7QBA1</accession>
<dbReference type="PROSITE" id="PS51471">
    <property type="entry name" value="FE2OG_OXY"/>
    <property type="match status" value="1"/>
</dbReference>
<dbReference type="PANTHER" id="PTHR47990">
    <property type="entry name" value="2-OXOGLUTARATE (2OG) AND FE(II)-DEPENDENT OXYGENASE SUPERFAMILY PROTEIN-RELATED"/>
    <property type="match status" value="1"/>
</dbReference>
<evidence type="ECO:0000256" key="1">
    <source>
        <dbReference type="ARBA" id="ARBA00004792"/>
    </source>
</evidence>
<dbReference type="SUPFAM" id="SSF51197">
    <property type="entry name" value="Clavaminate synthase-like"/>
    <property type="match status" value="1"/>
</dbReference>
<dbReference type="InterPro" id="IPR027443">
    <property type="entry name" value="IPNS-like_sf"/>
</dbReference>
<evidence type="ECO:0000256" key="4">
    <source>
        <dbReference type="SAM" id="MobiDB-lite"/>
    </source>
</evidence>
<feature type="domain" description="Fe2OG dioxygenase" evidence="5">
    <location>
        <begin position="161"/>
        <end position="278"/>
    </location>
</feature>
<keyword evidence="3" id="KW-0479">Metal-binding</keyword>
<organism evidence="6 7">
    <name type="scientific">Amycolatopsis halotolerans</name>
    <dbReference type="NCBI Taxonomy" id="330083"/>
    <lineage>
        <taxon>Bacteria</taxon>
        <taxon>Bacillati</taxon>
        <taxon>Actinomycetota</taxon>
        <taxon>Actinomycetes</taxon>
        <taxon>Pseudonocardiales</taxon>
        <taxon>Pseudonocardiaceae</taxon>
        <taxon>Amycolatopsis</taxon>
    </lineage>
</organism>
<comment type="similarity">
    <text evidence="3">Belongs to the iron/ascorbate-dependent oxidoreductase family.</text>
</comment>
<comment type="pathway">
    <text evidence="1">Antibiotic biosynthesis.</text>
</comment>
<keyword evidence="3" id="KW-0560">Oxidoreductase</keyword>
<evidence type="ECO:0000313" key="6">
    <source>
        <dbReference type="EMBL" id="MFC3510603.1"/>
    </source>
</evidence>
<dbReference type="Pfam" id="PF03171">
    <property type="entry name" value="2OG-FeII_Oxy"/>
    <property type="match status" value="1"/>
</dbReference>
<name>A0ABV7QBA1_9PSEU</name>